<dbReference type="InterPro" id="IPR040177">
    <property type="entry name" value="SLC30A9"/>
</dbReference>
<gene>
    <name evidence="8" type="ORF">C9I57_00020</name>
</gene>
<dbReference type="PANTHER" id="PTHR13414:SF9">
    <property type="entry name" value="PROTON-COUPLED ZINC ANTIPORTER SLC30A9, MITOCHONDRIAL"/>
    <property type="match status" value="1"/>
</dbReference>
<evidence type="ECO:0000256" key="4">
    <source>
        <dbReference type="ARBA" id="ARBA00022989"/>
    </source>
</evidence>
<dbReference type="InterPro" id="IPR036837">
    <property type="entry name" value="Cation_efflux_CTD_sf"/>
</dbReference>
<evidence type="ECO:0000313" key="9">
    <source>
        <dbReference type="Proteomes" id="UP000240638"/>
    </source>
</evidence>
<dbReference type="GO" id="GO:0006829">
    <property type="term" value="P:zinc ion transport"/>
    <property type="evidence" value="ECO:0007669"/>
    <property type="project" value="InterPro"/>
</dbReference>
<dbReference type="InterPro" id="IPR058533">
    <property type="entry name" value="Cation_efflux_TM"/>
</dbReference>
<sequence>MAESIIVVYGGMAGNIAVATTKFIVAGITGSSAMLSEAIHSVVDAGDGLLLLLGMKRSRRPPDSEHPFGYGKEVYFWSLIVAVMIFGVGGGISAYQGLLHILHPAPLEDAMWNYIVLGCAAIFEGASFTIALRATLQEKGSRPFWQALHSSKDPSTITVLAEDSADLLGLLLAAIGVYASHRFNMPALDGAASIAIGLVLAAVAGLLMYETRSLLLGEGVELEIARAIRKLVQEDYAVASAAQPLTMYFGPDDILLTLDVSFKPGTSGKEIAVAIERIERSIQSRFPNIKRIYIEARQIAAAASGEGRLGP</sequence>
<dbReference type="AlphaFoldDB" id="A0A2T3Y0F4"/>
<evidence type="ECO:0000256" key="1">
    <source>
        <dbReference type="ARBA" id="ARBA00004141"/>
    </source>
</evidence>
<dbReference type="Gene3D" id="1.20.1510.10">
    <property type="entry name" value="Cation efflux protein transmembrane domain"/>
    <property type="match status" value="1"/>
</dbReference>
<feature type="transmembrane region" description="Helical" evidence="6">
    <location>
        <begin position="191"/>
        <end position="209"/>
    </location>
</feature>
<feature type="transmembrane region" description="Helical" evidence="6">
    <location>
        <begin position="115"/>
        <end position="136"/>
    </location>
</feature>
<feature type="transmembrane region" description="Helical" evidence="6">
    <location>
        <begin position="7"/>
        <end position="28"/>
    </location>
</feature>
<keyword evidence="4 6" id="KW-1133">Transmembrane helix</keyword>
<dbReference type="NCBIfam" id="TIGR01297">
    <property type="entry name" value="CDF"/>
    <property type="match status" value="1"/>
</dbReference>
<dbReference type="Proteomes" id="UP000240638">
    <property type="component" value="Unassembled WGS sequence"/>
</dbReference>
<dbReference type="GO" id="GO:0016020">
    <property type="term" value="C:membrane"/>
    <property type="evidence" value="ECO:0007669"/>
    <property type="project" value="UniProtKB-SubCell"/>
</dbReference>
<protein>
    <submittedName>
        <fullName evidence="8">Cation transporter</fullName>
    </submittedName>
</protein>
<dbReference type="RefSeq" id="WP_107148628.1">
    <property type="nucleotide sequence ID" value="NZ_PYUC01000001.1"/>
</dbReference>
<evidence type="ECO:0000256" key="2">
    <source>
        <dbReference type="ARBA" id="ARBA00022448"/>
    </source>
</evidence>
<comment type="subcellular location">
    <subcellularLocation>
        <location evidence="1">Membrane</location>
        <topology evidence="1">Multi-pass membrane protein</topology>
    </subcellularLocation>
</comment>
<evidence type="ECO:0000256" key="5">
    <source>
        <dbReference type="ARBA" id="ARBA00023136"/>
    </source>
</evidence>
<dbReference type="SUPFAM" id="SSF160240">
    <property type="entry name" value="Cation efflux protein cytoplasmic domain-like"/>
    <property type="match status" value="1"/>
</dbReference>
<keyword evidence="5 6" id="KW-0472">Membrane</keyword>
<dbReference type="SUPFAM" id="SSF161111">
    <property type="entry name" value="Cation efflux protein transmembrane domain-like"/>
    <property type="match status" value="1"/>
</dbReference>
<dbReference type="EMBL" id="PYUC01000001">
    <property type="protein sequence ID" value="PTB22243.1"/>
    <property type="molecule type" value="Genomic_DNA"/>
</dbReference>
<accession>A0A2T3Y0F4</accession>
<evidence type="ECO:0000259" key="7">
    <source>
        <dbReference type="Pfam" id="PF01545"/>
    </source>
</evidence>
<dbReference type="PANTHER" id="PTHR13414">
    <property type="entry name" value="HUEL-CATION TRANSPORTER"/>
    <property type="match status" value="1"/>
</dbReference>
<name>A0A2T3Y0F4_9BURK</name>
<dbReference type="Pfam" id="PF01545">
    <property type="entry name" value="Cation_efflux"/>
    <property type="match status" value="1"/>
</dbReference>
<feature type="transmembrane region" description="Helical" evidence="6">
    <location>
        <begin position="74"/>
        <end position="95"/>
    </location>
</feature>
<reference evidence="8 9" key="1">
    <citation type="submission" date="2018-03" db="EMBL/GenBank/DDBJ databases">
        <title>Whole genome analyses suggest that Burkholderia sensu lato contains two further novel genera in the rhizoxinica-symbiotica group Mycetohabitans gen. nov., and Trinickia gen. nov.: implications for the evolution of diazotrophy and nodulation in the Burkholderiaceae.</title>
        <authorList>
            <person name="Estrada De Los Santos P."/>
            <person name="Palmer M."/>
            <person name="Chavez-Ramirez B."/>
            <person name="Steenkamp E.T."/>
            <person name="Hirsch A.M."/>
            <person name="Manyaka P."/>
            <person name="Maluk M."/>
            <person name="Lafos M."/>
            <person name="Crook M."/>
            <person name="Gross E."/>
            <person name="Simon M.F."/>
            <person name="Bueno Dos Reis Junior F."/>
            <person name="Poole P.S."/>
            <person name="Venter S.N."/>
            <person name="James E.K."/>
        </authorList>
    </citation>
    <scope>NUCLEOTIDE SEQUENCE [LARGE SCALE GENOMIC DNA]</scope>
    <source>
        <strain evidence="8 9">JPY-366</strain>
    </source>
</reference>
<keyword evidence="3 6" id="KW-0812">Transmembrane</keyword>
<feature type="domain" description="Cation efflux protein transmembrane" evidence="7">
    <location>
        <begin position="13"/>
        <end position="216"/>
    </location>
</feature>
<dbReference type="InterPro" id="IPR002524">
    <property type="entry name" value="Cation_efflux"/>
</dbReference>
<dbReference type="GO" id="GO:0008324">
    <property type="term" value="F:monoatomic cation transmembrane transporter activity"/>
    <property type="evidence" value="ECO:0007669"/>
    <property type="project" value="InterPro"/>
</dbReference>
<comment type="caution">
    <text evidence="8">The sequence shown here is derived from an EMBL/GenBank/DDBJ whole genome shotgun (WGS) entry which is preliminary data.</text>
</comment>
<evidence type="ECO:0000256" key="6">
    <source>
        <dbReference type="SAM" id="Phobius"/>
    </source>
</evidence>
<keyword evidence="2" id="KW-0813">Transport</keyword>
<evidence type="ECO:0000256" key="3">
    <source>
        <dbReference type="ARBA" id="ARBA00022692"/>
    </source>
</evidence>
<evidence type="ECO:0000313" key="8">
    <source>
        <dbReference type="EMBL" id="PTB22243.1"/>
    </source>
</evidence>
<dbReference type="InterPro" id="IPR027469">
    <property type="entry name" value="Cation_efflux_TMD_sf"/>
</dbReference>
<organism evidence="8 9">
    <name type="scientific">Trinickia symbiotica</name>
    <dbReference type="NCBI Taxonomy" id="863227"/>
    <lineage>
        <taxon>Bacteria</taxon>
        <taxon>Pseudomonadati</taxon>
        <taxon>Pseudomonadota</taxon>
        <taxon>Betaproteobacteria</taxon>
        <taxon>Burkholderiales</taxon>
        <taxon>Burkholderiaceae</taxon>
        <taxon>Trinickia</taxon>
    </lineage>
</organism>
<proteinExistence type="predicted"/>